<dbReference type="PATRIC" id="fig|45076.6.peg.2742"/>
<dbReference type="RefSeq" id="WP_058494244.1">
    <property type="nucleotide sequence ID" value="NZ_CBCRUR010000020.1"/>
</dbReference>
<evidence type="ECO:0000256" key="1">
    <source>
        <dbReference type="SAM" id="SignalP"/>
    </source>
</evidence>
<dbReference type="Pfam" id="PF12836">
    <property type="entry name" value="HHH_3"/>
    <property type="match status" value="1"/>
</dbReference>
<dbReference type="InterPro" id="IPR004509">
    <property type="entry name" value="Competence_ComEA_HhH"/>
</dbReference>
<dbReference type="Gene3D" id="1.10.150.280">
    <property type="entry name" value="AF1531-like domain"/>
    <property type="match status" value="1"/>
</dbReference>
<dbReference type="STRING" id="45076.Lwor_2497"/>
<feature type="chain" id="PRO_5006919342" evidence="1">
    <location>
        <begin position="22"/>
        <end position="105"/>
    </location>
</feature>
<dbReference type="SUPFAM" id="SSF47781">
    <property type="entry name" value="RuvA domain 2-like"/>
    <property type="match status" value="1"/>
</dbReference>
<gene>
    <name evidence="2" type="primary">comEA</name>
    <name evidence="2" type="ORF">Lwor_2497</name>
</gene>
<organism evidence="2 3">
    <name type="scientific">Legionella worsleiensis</name>
    <dbReference type="NCBI Taxonomy" id="45076"/>
    <lineage>
        <taxon>Bacteria</taxon>
        <taxon>Pseudomonadati</taxon>
        <taxon>Pseudomonadota</taxon>
        <taxon>Gammaproteobacteria</taxon>
        <taxon>Legionellales</taxon>
        <taxon>Legionellaceae</taxon>
        <taxon>Legionella</taxon>
    </lineage>
</organism>
<dbReference type="NCBIfam" id="TIGR00426">
    <property type="entry name" value="competence protein ComEA helix-hairpin-helix repeat region"/>
    <property type="match status" value="1"/>
</dbReference>
<keyword evidence="1" id="KW-0732">Signal</keyword>
<reference evidence="2 3" key="1">
    <citation type="submission" date="2015-11" db="EMBL/GenBank/DDBJ databases">
        <title>Genomic analysis of 38 Legionella species identifies large and diverse effector repertoires.</title>
        <authorList>
            <person name="Burstein D."/>
            <person name="Amaro F."/>
            <person name="Zusman T."/>
            <person name="Lifshitz Z."/>
            <person name="Cohen O."/>
            <person name="Gilbert J.A."/>
            <person name="Pupko T."/>
            <person name="Shuman H.A."/>
            <person name="Segal G."/>
        </authorList>
    </citation>
    <scope>NUCLEOTIDE SEQUENCE [LARGE SCALE GENOMIC DNA]</scope>
    <source>
        <strain evidence="2 3">ATCC 49508</strain>
    </source>
</reference>
<dbReference type="OrthoDB" id="7510573at2"/>
<evidence type="ECO:0000313" key="2">
    <source>
        <dbReference type="EMBL" id="KTD75931.1"/>
    </source>
</evidence>
<proteinExistence type="predicted"/>
<feature type="signal peptide" evidence="1">
    <location>
        <begin position="1"/>
        <end position="21"/>
    </location>
</feature>
<evidence type="ECO:0000313" key="3">
    <source>
        <dbReference type="Proteomes" id="UP000054662"/>
    </source>
</evidence>
<sequence>MNARFIAVLLSLLVVTIPAQANTVPKKTQDHHLAAPVKIDLNRAGLATLTGSFKGIGKKRAQAIIAYRESHKGFKSIEELAEVKGFGQRFMDTNRQKLKEVFVIN</sequence>
<name>A0A0W1A3K1_9GAMM</name>
<dbReference type="InterPro" id="IPR010994">
    <property type="entry name" value="RuvA_2-like"/>
</dbReference>
<dbReference type="PANTHER" id="PTHR21180">
    <property type="entry name" value="ENDONUCLEASE/EXONUCLEASE/PHOSPHATASE FAMILY DOMAIN-CONTAINING PROTEIN 1"/>
    <property type="match status" value="1"/>
</dbReference>
<dbReference type="InterPro" id="IPR051675">
    <property type="entry name" value="Endo/Exo/Phosphatase_dom_1"/>
</dbReference>
<dbReference type="AlphaFoldDB" id="A0A0W1A3K1"/>
<dbReference type="GO" id="GO:0015628">
    <property type="term" value="P:protein secretion by the type II secretion system"/>
    <property type="evidence" value="ECO:0007669"/>
    <property type="project" value="TreeGrafter"/>
</dbReference>
<dbReference type="EMBL" id="LNZC01000031">
    <property type="protein sequence ID" value="KTD75931.1"/>
    <property type="molecule type" value="Genomic_DNA"/>
</dbReference>
<protein>
    <submittedName>
        <fullName evidence="2">Competence protein ComEA</fullName>
    </submittedName>
</protein>
<dbReference type="PANTHER" id="PTHR21180:SF32">
    <property type="entry name" value="ENDONUCLEASE_EXONUCLEASE_PHOSPHATASE FAMILY DOMAIN-CONTAINING PROTEIN 1"/>
    <property type="match status" value="1"/>
</dbReference>
<keyword evidence="3" id="KW-1185">Reference proteome</keyword>
<dbReference type="Proteomes" id="UP000054662">
    <property type="component" value="Unassembled WGS sequence"/>
</dbReference>
<comment type="caution">
    <text evidence="2">The sequence shown here is derived from an EMBL/GenBank/DDBJ whole genome shotgun (WGS) entry which is preliminary data.</text>
</comment>
<dbReference type="GO" id="GO:0015627">
    <property type="term" value="C:type II protein secretion system complex"/>
    <property type="evidence" value="ECO:0007669"/>
    <property type="project" value="TreeGrafter"/>
</dbReference>
<accession>A0A0W1A3K1</accession>